<organism evidence="2 3">
    <name type="scientific">Streptomyces scabichelini</name>
    <dbReference type="NCBI Taxonomy" id="2711217"/>
    <lineage>
        <taxon>Bacteria</taxon>
        <taxon>Bacillati</taxon>
        <taxon>Actinomycetota</taxon>
        <taxon>Actinomycetes</taxon>
        <taxon>Kitasatosporales</taxon>
        <taxon>Streptomycetaceae</taxon>
        <taxon>Streptomyces</taxon>
    </lineage>
</organism>
<evidence type="ECO:0000313" key="3">
    <source>
        <dbReference type="Proteomes" id="UP000472335"/>
    </source>
</evidence>
<evidence type="ECO:0000259" key="1">
    <source>
        <dbReference type="Pfam" id="PF13401"/>
    </source>
</evidence>
<feature type="domain" description="ORC1/DEAH AAA+ ATPase" evidence="1">
    <location>
        <begin position="99"/>
        <end position="234"/>
    </location>
</feature>
<dbReference type="AlphaFoldDB" id="A0A6G4V3K6"/>
<sequence length="375" mass="42148">MTVTATSFTATPDSLRLDNLTLSRKEGFRAFADAPRRTKPDNLTRRQWKSLSAEAKTEYALLRRKWHANLGPLRTPQLVSTYEDLWDIVDSNDQDGHQAKGAVAVDAFPGLGKTTSVLSFAAKYHRREIAEQGEKTSDGHERWPVCRIGLTGNTGMKDFNRSILEYYSHPARNTGTTSQFGIRALDCVLSCETKVLIVDDLHFLKWRQTNGVEVSNHFKHIANEFPVTLVFVGVGLQDRGLFSEGETYADAVLAQTGRRTTRLTVDPFQITTEAGRRAWRHLLLAIEDRVVLVDKHKGMIADDLSDYLFARSTGHIGSLMTLINRGCQRAVREGIERLDEDLLDRVKNDAASERARAELRAALEKGRLTSRPRRG</sequence>
<protein>
    <submittedName>
        <fullName evidence="2">AAA family ATPase</fullName>
    </submittedName>
</protein>
<reference evidence="2 3" key="1">
    <citation type="submission" date="2020-02" db="EMBL/GenBank/DDBJ databases">
        <title>Whole-genome analyses of novel actinobacteria.</title>
        <authorList>
            <person name="Sahin N."/>
            <person name="Gencbay T."/>
        </authorList>
    </citation>
    <scope>NUCLEOTIDE SEQUENCE [LARGE SCALE GENOMIC DNA]</scope>
    <source>
        <strain evidence="2 3">HC44</strain>
    </source>
</reference>
<evidence type="ECO:0000313" key="2">
    <source>
        <dbReference type="EMBL" id="NGO08434.1"/>
    </source>
</evidence>
<keyword evidence="3" id="KW-1185">Reference proteome</keyword>
<dbReference type="RefSeq" id="WP_165258199.1">
    <property type="nucleotide sequence ID" value="NZ_JAAKZY010000031.1"/>
</dbReference>
<dbReference type="Proteomes" id="UP000472335">
    <property type="component" value="Unassembled WGS sequence"/>
</dbReference>
<dbReference type="InterPro" id="IPR027417">
    <property type="entry name" value="P-loop_NTPase"/>
</dbReference>
<dbReference type="Pfam" id="PF13401">
    <property type="entry name" value="AAA_22"/>
    <property type="match status" value="1"/>
</dbReference>
<comment type="caution">
    <text evidence="2">The sequence shown here is derived from an EMBL/GenBank/DDBJ whole genome shotgun (WGS) entry which is preliminary data.</text>
</comment>
<proteinExistence type="predicted"/>
<dbReference type="SUPFAM" id="SSF52540">
    <property type="entry name" value="P-loop containing nucleoside triphosphate hydrolases"/>
    <property type="match status" value="1"/>
</dbReference>
<name>A0A6G4V3K6_9ACTN</name>
<dbReference type="GO" id="GO:0016887">
    <property type="term" value="F:ATP hydrolysis activity"/>
    <property type="evidence" value="ECO:0007669"/>
    <property type="project" value="InterPro"/>
</dbReference>
<gene>
    <name evidence="2" type="ORF">G5C60_12590</name>
</gene>
<dbReference type="InterPro" id="IPR049945">
    <property type="entry name" value="AAA_22"/>
</dbReference>
<dbReference type="EMBL" id="JAAKZY010000031">
    <property type="protein sequence ID" value="NGO08434.1"/>
    <property type="molecule type" value="Genomic_DNA"/>
</dbReference>
<accession>A0A6G4V3K6</accession>